<comment type="catalytic activity">
    <reaction evidence="8">
        <text>apo-[ACP] + CoA = holo-[ACP] + adenosine 3',5'-bisphosphate + H(+)</text>
        <dbReference type="Rhea" id="RHEA:12068"/>
        <dbReference type="Rhea" id="RHEA-COMP:9685"/>
        <dbReference type="Rhea" id="RHEA-COMP:9690"/>
        <dbReference type="ChEBI" id="CHEBI:15378"/>
        <dbReference type="ChEBI" id="CHEBI:29999"/>
        <dbReference type="ChEBI" id="CHEBI:57287"/>
        <dbReference type="ChEBI" id="CHEBI:58343"/>
        <dbReference type="ChEBI" id="CHEBI:64479"/>
        <dbReference type="EC" id="2.7.8.7"/>
    </reaction>
</comment>
<feature type="binding site" evidence="8">
    <location>
        <position position="58"/>
    </location>
    <ligand>
        <name>Mg(2+)</name>
        <dbReference type="ChEBI" id="CHEBI:18420"/>
    </ligand>
</feature>
<keyword evidence="2 8" id="KW-0808">Transferase</keyword>
<dbReference type="InterPro" id="IPR002582">
    <property type="entry name" value="ACPS"/>
</dbReference>
<dbReference type="GO" id="GO:0000287">
    <property type="term" value="F:magnesium ion binding"/>
    <property type="evidence" value="ECO:0007669"/>
    <property type="project" value="UniProtKB-UniRule"/>
</dbReference>
<sequence>MIVSCGVDIVSNKRIETVLNKWGDKFLEKVFPEGVDYCRKKRKGEYIGCIAARFALKEAVIKAFSSLGISVSFSDIVIRDGGKNISLSVKGQSFKFLFSISHEKEYSIAFVNVVKES</sequence>
<dbReference type="Proteomes" id="UP000198405">
    <property type="component" value="Unassembled WGS sequence"/>
</dbReference>
<proteinExistence type="inferred from homology"/>
<comment type="function">
    <text evidence="8">Transfers the 4'-phosphopantetheine moiety from coenzyme A to a Ser of acyl-carrier-protein.</text>
</comment>
<keyword evidence="6 8" id="KW-0443">Lipid metabolism</keyword>
<comment type="cofactor">
    <cofactor evidence="8">
        <name>Mg(2+)</name>
        <dbReference type="ChEBI" id="CHEBI:18420"/>
    </cofactor>
</comment>
<evidence type="ECO:0000256" key="4">
    <source>
        <dbReference type="ARBA" id="ARBA00022832"/>
    </source>
</evidence>
<comment type="similarity">
    <text evidence="8">Belongs to the P-Pant transferase superfamily. AcpS family.</text>
</comment>
<keyword evidence="8" id="KW-0963">Cytoplasm</keyword>
<dbReference type="Gene3D" id="3.90.470.20">
    <property type="entry name" value="4'-phosphopantetheinyl transferase domain"/>
    <property type="match status" value="1"/>
</dbReference>
<gene>
    <name evidence="8" type="primary">acpS</name>
    <name evidence="10" type="ORF">SAMN06265340_101292</name>
</gene>
<evidence type="ECO:0000256" key="7">
    <source>
        <dbReference type="ARBA" id="ARBA00023160"/>
    </source>
</evidence>
<dbReference type="InterPro" id="IPR004568">
    <property type="entry name" value="Ppantetheine-prot_Trfase_dom"/>
</dbReference>
<dbReference type="NCBIfam" id="TIGR00556">
    <property type="entry name" value="pantethn_trn"/>
    <property type="match status" value="1"/>
</dbReference>
<keyword evidence="1 8" id="KW-0444">Lipid biosynthesis</keyword>
<dbReference type="InterPro" id="IPR037143">
    <property type="entry name" value="4-PPantetheinyl_Trfase_dom_sf"/>
</dbReference>
<evidence type="ECO:0000256" key="3">
    <source>
        <dbReference type="ARBA" id="ARBA00022723"/>
    </source>
</evidence>
<evidence type="ECO:0000259" key="9">
    <source>
        <dbReference type="Pfam" id="PF01648"/>
    </source>
</evidence>
<evidence type="ECO:0000256" key="2">
    <source>
        <dbReference type="ARBA" id="ARBA00022679"/>
    </source>
</evidence>
<dbReference type="InterPro" id="IPR008278">
    <property type="entry name" value="4-PPantetheinyl_Trfase_dom"/>
</dbReference>
<feature type="binding site" evidence="8">
    <location>
        <position position="8"/>
    </location>
    <ligand>
        <name>Mg(2+)</name>
        <dbReference type="ChEBI" id="CHEBI:18420"/>
    </ligand>
</feature>
<evidence type="ECO:0000313" key="10">
    <source>
        <dbReference type="EMBL" id="SNR62773.1"/>
    </source>
</evidence>
<dbReference type="HAMAP" id="MF_00101">
    <property type="entry name" value="AcpS"/>
    <property type="match status" value="1"/>
</dbReference>
<keyword evidence="5 8" id="KW-0460">Magnesium</keyword>
<keyword evidence="7 8" id="KW-0275">Fatty acid biosynthesis</keyword>
<evidence type="ECO:0000313" key="11">
    <source>
        <dbReference type="Proteomes" id="UP000198405"/>
    </source>
</evidence>
<dbReference type="GO" id="GO:0006633">
    <property type="term" value="P:fatty acid biosynthetic process"/>
    <property type="evidence" value="ECO:0007669"/>
    <property type="project" value="UniProtKB-UniRule"/>
</dbReference>
<reference evidence="11" key="1">
    <citation type="submission" date="2017-06" db="EMBL/GenBank/DDBJ databases">
        <authorList>
            <person name="Varghese N."/>
            <person name="Submissions S."/>
        </authorList>
    </citation>
    <scope>NUCLEOTIDE SEQUENCE [LARGE SCALE GENOMIC DNA]</scope>
    <source>
        <strain evidence="11">DSM 15668</strain>
    </source>
</reference>
<dbReference type="OrthoDB" id="517356at2"/>
<dbReference type="GO" id="GO:0005737">
    <property type="term" value="C:cytoplasm"/>
    <property type="evidence" value="ECO:0007669"/>
    <property type="project" value="UniProtKB-SubCell"/>
</dbReference>
<protein>
    <recommendedName>
        <fullName evidence="8">Holo-[acyl-carrier-protein] synthase</fullName>
        <shortName evidence="8">Holo-ACP synthase</shortName>
        <ecNumber evidence="8">2.7.8.7</ecNumber>
    </recommendedName>
    <alternativeName>
        <fullName evidence="8">4'-phosphopantetheinyl transferase AcpS</fullName>
    </alternativeName>
</protein>
<comment type="subcellular location">
    <subcellularLocation>
        <location evidence="8">Cytoplasm</location>
    </subcellularLocation>
</comment>
<evidence type="ECO:0000256" key="6">
    <source>
        <dbReference type="ARBA" id="ARBA00023098"/>
    </source>
</evidence>
<dbReference type="EC" id="2.7.8.7" evidence="8"/>
<accession>A0A238XWF4</accession>
<organism evidence="10 11">
    <name type="scientific">Desulfurobacterium atlanticum</name>
    <dbReference type="NCBI Taxonomy" id="240169"/>
    <lineage>
        <taxon>Bacteria</taxon>
        <taxon>Pseudomonadati</taxon>
        <taxon>Aquificota</taxon>
        <taxon>Aquificia</taxon>
        <taxon>Desulfurobacteriales</taxon>
        <taxon>Desulfurobacteriaceae</taxon>
        <taxon>Desulfurobacterium</taxon>
    </lineage>
</organism>
<dbReference type="SUPFAM" id="SSF56214">
    <property type="entry name" value="4'-phosphopantetheinyl transferase"/>
    <property type="match status" value="1"/>
</dbReference>
<evidence type="ECO:0000256" key="8">
    <source>
        <dbReference type="HAMAP-Rule" id="MF_00101"/>
    </source>
</evidence>
<dbReference type="EMBL" id="FZOB01000001">
    <property type="protein sequence ID" value="SNR62773.1"/>
    <property type="molecule type" value="Genomic_DNA"/>
</dbReference>
<evidence type="ECO:0000256" key="1">
    <source>
        <dbReference type="ARBA" id="ARBA00022516"/>
    </source>
</evidence>
<feature type="domain" description="4'-phosphopantetheinyl transferase" evidence="9">
    <location>
        <begin position="4"/>
        <end position="111"/>
    </location>
</feature>
<dbReference type="RefSeq" id="WP_089322317.1">
    <property type="nucleotide sequence ID" value="NZ_FZOB01000001.1"/>
</dbReference>
<keyword evidence="11" id="KW-1185">Reference proteome</keyword>
<keyword evidence="4 8" id="KW-0276">Fatty acid metabolism</keyword>
<name>A0A238XWF4_9BACT</name>
<keyword evidence="3 8" id="KW-0479">Metal-binding</keyword>
<dbReference type="AlphaFoldDB" id="A0A238XWF4"/>
<evidence type="ECO:0000256" key="5">
    <source>
        <dbReference type="ARBA" id="ARBA00022842"/>
    </source>
</evidence>
<dbReference type="Pfam" id="PF01648">
    <property type="entry name" value="ACPS"/>
    <property type="match status" value="1"/>
</dbReference>
<dbReference type="GO" id="GO:0008897">
    <property type="term" value="F:holo-[acyl-carrier-protein] synthase activity"/>
    <property type="evidence" value="ECO:0007669"/>
    <property type="project" value="UniProtKB-UniRule"/>
</dbReference>